<keyword evidence="17" id="KW-1185">Reference proteome</keyword>
<keyword evidence="7" id="KW-0406">Ion transport</keyword>
<accession>A0A844XI48</accession>
<feature type="chain" id="PRO_5033050979" evidence="13">
    <location>
        <begin position="47"/>
        <end position="863"/>
    </location>
</feature>
<evidence type="ECO:0000256" key="1">
    <source>
        <dbReference type="ARBA" id="ARBA00004571"/>
    </source>
</evidence>
<dbReference type="EMBL" id="WUBR01000003">
    <property type="protein sequence ID" value="MWV29235.1"/>
    <property type="molecule type" value="Genomic_DNA"/>
</dbReference>
<evidence type="ECO:0000256" key="12">
    <source>
        <dbReference type="RuleBase" id="RU003357"/>
    </source>
</evidence>
<dbReference type="InterPro" id="IPR036942">
    <property type="entry name" value="Beta-barrel_TonB_sf"/>
</dbReference>
<evidence type="ECO:0000256" key="13">
    <source>
        <dbReference type="SAM" id="SignalP"/>
    </source>
</evidence>
<organism evidence="16 17">
    <name type="scientific">Aurantiacibacter rhizosphaerae</name>
    <dbReference type="NCBI Taxonomy" id="2691582"/>
    <lineage>
        <taxon>Bacteria</taxon>
        <taxon>Pseudomonadati</taxon>
        <taxon>Pseudomonadota</taxon>
        <taxon>Alphaproteobacteria</taxon>
        <taxon>Sphingomonadales</taxon>
        <taxon>Erythrobacteraceae</taxon>
        <taxon>Aurantiacibacter</taxon>
    </lineage>
</organism>
<keyword evidence="3 11" id="KW-1134">Transmembrane beta strand</keyword>
<proteinExistence type="inferred from homology"/>
<dbReference type="Pfam" id="PF00593">
    <property type="entry name" value="TonB_dep_Rec_b-barrel"/>
    <property type="match status" value="1"/>
</dbReference>
<comment type="similarity">
    <text evidence="11 12">Belongs to the TonB-dependent receptor family.</text>
</comment>
<dbReference type="PANTHER" id="PTHR32552:SF81">
    <property type="entry name" value="TONB-DEPENDENT OUTER MEMBRANE RECEPTOR"/>
    <property type="match status" value="1"/>
</dbReference>
<keyword evidence="2 11" id="KW-0813">Transport</keyword>
<keyword evidence="6" id="KW-0408">Iron</keyword>
<evidence type="ECO:0000259" key="14">
    <source>
        <dbReference type="Pfam" id="PF00593"/>
    </source>
</evidence>
<dbReference type="GO" id="GO:0009279">
    <property type="term" value="C:cell outer membrane"/>
    <property type="evidence" value="ECO:0007669"/>
    <property type="project" value="UniProtKB-SubCell"/>
</dbReference>
<reference evidence="16 17" key="2">
    <citation type="submission" date="2020-02" db="EMBL/GenBank/DDBJ databases">
        <title>Erythrobacter dongmakensis sp. nov., isolated from a tidal mudflat.</title>
        <authorList>
            <person name="Kim I.S."/>
        </authorList>
    </citation>
    <scope>NUCLEOTIDE SEQUENCE [LARGE SCALE GENOMIC DNA]</scope>
    <source>
        <strain evidence="16 17">GH3-10</strain>
    </source>
</reference>
<keyword evidence="8 12" id="KW-0798">TonB box</keyword>
<keyword evidence="10 11" id="KW-0998">Cell outer membrane</keyword>
<feature type="signal peptide" evidence="13">
    <location>
        <begin position="1"/>
        <end position="46"/>
    </location>
</feature>
<sequence>MGDFRRWFEPLNGADWGGRILKRTAYFSTTASFALAAACIATTAHAQDAGDSEVREEEQRNVIVVTAQFREQALQDTPIAITAVTSELLEARSQTELVEVAQQAPSVVLRNSTSAFGNSISASIRGLGQIDFNPQLEPGVGIYIDDVYYPRLTGANFDLLDVERVEILRGPQGTLTGRNSEGGAIRFVSRRPDGSNTGYVEGTYGSRQKVGVRAGADFSLTDNLFARVSGSFKTQDGYVDRIDYGCAFPSSGIPSSTLDNDCVVEKLGETDYKAARGMLRYVPTDSIDITISGDYVKDTGNNGAEVLLYLDNSNPNVLTENGIPGDSRFVCGDFCNYASYGQSGGTFVGSFIRPDADGVELLDTRGYDDQQRYESWGVSANVEIDISERLRLTSITAYREFTNYFVSDADMAPTRLNFGVNDVDSDFFSQELRLNVDLADWAVLTVGGYYSEENTTYDTLQDLRYVSAGPNPIYPLQFLGSNPVETDSKAVFATAILDLTERLTLTLGGRYTDESKSTLFGRFNYDNTTINRFVDPVGAFYGAGYNGPDTADFNNNGNTSEVVTALTGFVGTYEGDRFDYRVSVDYRFSDALLAYATISTGFKGGGIAPRPFNAAQVQPFGPEELTAYELGLKTDFFDNRVRLNLAGFYNDFTDAQLTLLACPQFGGPGPCALPQNAGDATVKGIEVELSAEPVDDFDINASLSYLDFEWDCVVPTVVDRTADPSAPCSSDPAVVDLLATPPRGVANWQWSVGAQYRADLGDAGSLTPRLDVSYQGELVSGATVPAPGSPSDQFGTIEAYTLANARLTWRNPQEDLSIALAVTNLLDKYYQPNKFDLTGAGAGFITASVGRPREWSVTVRKEF</sequence>
<dbReference type="InterPro" id="IPR000531">
    <property type="entry name" value="Beta-barrel_TonB"/>
</dbReference>
<dbReference type="GO" id="GO:0006826">
    <property type="term" value="P:iron ion transport"/>
    <property type="evidence" value="ECO:0007669"/>
    <property type="project" value="UniProtKB-KW"/>
</dbReference>
<keyword evidence="9 11" id="KW-0472">Membrane</keyword>
<evidence type="ECO:0000256" key="4">
    <source>
        <dbReference type="ARBA" id="ARBA00022496"/>
    </source>
</evidence>
<keyword evidence="4" id="KW-0410">Iron transport</keyword>
<comment type="subcellular location">
    <subcellularLocation>
        <location evidence="1 11">Cell outer membrane</location>
        <topology evidence="1 11">Multi-pass membrane protein</topology>
    </subcellularLocation>
</comment>
<evidence type="ECO:0000256" key="9">
    <source>
        <dbReference type="ARBA" id="ARBA00023136"/>
    </source>
</evidence>
<evidence type="ECO:0000256" key="6">
    <source>
        <dbReference type="ARBA" id="ARBA00023004"/>
    </source>
</evidence>
<dbReference type="PANTHER" id="PTHR32552">
    <property type="entry name" value="FERRICHROME IRON RECEPTOR-RELATED"/>
    <property type="match status" value="1"/>
</dbReference>
<gene>
    <name evidence="16" type="ORF">GRF63_15125</name>
</gene>
<evidence type="ECO:0000256" key="3">
    <source>
        <dbReference type="ARBA" id="ARBA00022452"/>
    </source>
</evidence>
<evidence type="ECO:0000313" key="16">
    <source>
        <dbReference type="EMBL" id="MWV29235.1"/>
    </source>
</evidence>
<evidence type="ECO:0000259" key="15">
    <source>
        <dbReference type="Pfam" id="PF07715"/>
    </source>
</evidence>
<dbReference type="InterPro" id="IPR039426">
    <property type="entry name" value="TonB-dep_rcpt-like"/>
</dbReference>
<keyword evidence="16" id="KW-0675">Receptor</keyword>
<evidence type="ECO:0000256" key="8">
    <source>
        <dbReference type="ARBA" id="ARBA00023077"/>
    </source>
</evidence>
<keyword evidence="13" id="KW-0732">Signal</keyword>
<evidence type="ECO:0000256" key="7">
    <source>
        <dbReference type="ARBA" id="ARBA00023065"/>
    </source>
</evidence>
<comment type="caution">
    <text evidence="16">The sequence shown here is derived from an EMBL/GenBank/DDBJ whole genome shotgun (WGS) entry which is preliminary data.</text>
</comment>
<dbReference type="InterPro" id="IPR012910">
    <property type="entry name" value="Plug_dom"/>
</dbReference>
<dbReference type="AlphaFoldDB" id="A0A844XI48"/>
<evidence type="ECO:0000313" key="17">
    <source>
        <dbReference type="Proteomes" id="UP000461409"/>
    </source>
</evidence>
<dbReference type="SUPFAM" id="SSF56935">
    <property type="entry name" value="Porins"/>
    <property type="match status" value="1"/>
</dbReference>
<evidence type="ECO:0000256" key="5">
    <source>
        <dbReference type="ARBA" id="ARBA00022692"/>
    </source>
</evidence>
<dbReference type="Pfam" id="PF07715">
    <property type="entry name" value="Plug"/>
    <property type="match status" value="1"/>
</dbReference>
<name>A0A844XI48_9SPHN</name>
<keyword evidence="5 11" id="KW-0812">Transmembrane</keyword>
<evidence type="ECO:0000256" key="2">
    <source>
        <dbReference type="ARBA" id="ARBA00022448"/>
    </source>
</evidence>
<dbReference type="PROSITE" id="PS52016">
    <property type="entry name" value="TONB_DEPENDENT_REC_3"/>
    <property type="match status" value="1"/>
</dbReference>
<evidence type="ECO:0000256" key="11">
    <source>
        <dbReference type="PROSITE-ProRule" id="PRU01360"/>
    </source>
</evidence>
<protein>
    <submittedName>
        <fullName evidence="16">TonB-dependent receptor</fullName>
    </submittedName>
</protein>
<reference evidence="16 17" key="1">
    <citation type="submission" date="2019-12" db="EMBL/GenBank/DDBJ databases">
        <authorList>
            <person name="Lee S.D."/>
        </authorList>
    </citation>
    <scope>NUCLEOTIDE SEQUENCE [LARGE SCALE GENOMIC DNA]</scope>
    <source>
        <strain evidence="16 17">GH3-10</strain>
    </source>
</reference>
<feature type="domain" description="TonB-dependent receptor-like beta-barrel" evidence="14">
    <location>
        <begin position="342"/>
        <end position="825"/>
    </location>
</feature>
<evidence type="ECO:0000256" key="10">
    <source>
        <dbReference type="ARBA" id="ARBA00023237"/>
    </source>
</evidence>
<dbReference type="Proteomes" id="UP000461409">
    <property type="component" value="Unassembled WGS sequence"/>
</dbReference>
<feature type="domain" description="TonB-dependent receptor plug" evidence="15">
    <location>
        <begin position="74"/>
        <end position="184"/>
    </location>
</feature>
<dbReference type="Gene3D" id="2.40.170.20">
    <property type="entry name" value="TonB-dependent receptor, beta-barrel domain"/>
    <property type="match status" value="2"/>
</dbReference>